<evidence type="ECO:0000256" key="1">
    <source>
        <dbReference type="ARBA" id="ARBA00010609"/>
    </source>
</evidence>
<protein>
    <recommendedName>
        <fullName evidence="9">Laccase</fullName>
    </recommendedName>
</protein>
<dbReference type="SUPFAM" id="SSF49503">
    <property type="entry name" value="Cupredoxins"/>
    <property type="match status" value="3"/>
</dbReference>
<evidence type="ECO:0000259" key="5">
    <source>
        <dbReference type="Pfam" id="PF07731"/>
    </source>
</evidence>
<dbReference type="Pfam" id="PF07731">
    <property type="entry name" value="Cu-oxidase_2"/>
    <property type="match status" value="1"/>
</dbReference>
<dbReference type="PANTHER" id="PTHR11709:SF145">
    <property type="entry name" value="LCC1"/>
    <property type="match status" value="1"/>
</dbReference>
<dbReference type="InterPro" id="IPR001117">
    <property type="entry name" value="Cu-oxidase_2nd"/>
</dbReference>
<organism evidence="7 8">
    <name type="scientific">Humicola insolens</name>
    <name type="common">Soft-rot fungus</name>
    <dbReference type="NCBI Taxonomy" id="85995"/>
    <lineage>
        <taxon>Eukaryota</taxon>
        <taxon>Fungi</taxon>
        <taxon>Dikarya</taxon>
        <taxon>Ascomycota</taxon>
        <taxon>Pezizomycotina</taxon>
        <taxon>Sordariomycetes</taxon>
        <taxon>Sordariomycetidae</taxon>
        <taxon>Sordariales</taxon>
        <taxon>Chaetomiaceae</taxon>
        <taxon>Mycothermus</taxon>
    </lineage>
</organism>
<evidence type="ECO:0000259" key="6">
    <source>
        <dbReference type="Pfam" id="PF07732"/>
    </source>
</evidence>
<dbReference type="Gene3D" id="2.60.40.420">
    <property type="entry name" value="Cupredoxins - blue copper proteins"/>
    <property type="match status" value="3"/>
</dbReference>
<comment type="similarity">
    <text evidence="1">Belongs to the multicopper oxidase family.</text>
</comment>
<keyword evidence="2" id="KW-0186">Copper</keyword>
<feature type="domain" description="Plastocyanin-like" evidence="6">
    <location>
        <begin position="117"/>
        <end position="233"/>
    </location>
</feature>
<name>A0ABR3V5C9_HUMIN</name>
<dbReference type="Proteomes" id="UP001583172">
    <property type="component" value="Unassembled WGS sequence"/>
</dbReference>
<evidence type="ECO:0000256" key="3">
    <source>
        <dbReference type="SAM" id="MobiDB-lite"/>
    </source>
</evidence>
<evidence type="ECO:0000313" key="8">
    <source>
        <dbReference type="Proteomes" id="UP001583172"/>
    </source>
</evidence>
<dbReference type="InterPro" id="IPR045087">
    <property type="entry name" value="Cu-oxidase_fam"/>
</dbReference>
<sequence>MVQKDTRSAEGLVYIPSYLSHRHVVFLALIPWDLAVLCIYLNSTVSNVLYTANATLSQQRTNGIALWGTLLCPSLPFFLSNNPLPDGFPWGRRTDWGNNQYRDCPRTGVTRHYDFTISRGYIAPDGYQRDVLLVNGQFPGPLIEANWGDTITVNVKNDIKDPEEGTSIHWHGFLQRDTSWEDGAPGVTQCPIPPKKSYRYEFVADLYGTTWYHAHYSAQYTAGIVGPIVVHGPTSQKYDIDLGPIMLSDWYHKEYFSIVKAILTPNVDPRPFVVSDNNLINGKMHFDCSTVEPGDTTPCTPNAGISKFRFQPGKTHRLRLINSGADGVQRFSIDEHTMTVIAEDLVPVKPYNTTVVTLGVGQRTDVLVKADHPLGLDSGNKGKGKGKGKGIGKGKGKSGSPDAAFWIRSNLTSCSPARQPNAVAAVYYDGADTDATPQSTAWDVPDPGMCANDDLSTSEPLYKIPLPPPSFTHTMGIELFQNASNITLWKFNGVSMRAHFNKPVLLEANAGRLDFDEEWNVVNYGSNSSVRIVIDNQTPTAHPMHLHGHNMYILHEGPGAWDGTSIVRPSNPTRRDVYQVREFGHLVIQFDPQPGVWAWHCHIAWHAAGGFFASLLVQPDSVRRFRIPKDVSDNCRAWDKYTRHNVVDQIDSGA</sequence>
<keyword evidence="8" id="KW-1185">Reference proteome</keyword>
<reference evidence="7 8" key="1">
    <citation type="journal article" date="2024" name="Commun. Biol.">
        <title>Comparative genomic analysis of thermophilic fungi reveals convergent evolutionary adaptations and gene losses.</title>
        <authorList>
            <person name="Steindorff A.S."/>
            <person name="Aguilar-Pontes M.V."/>
            <person name="Robinson A.J."/>
            <person name="Andreopoulos B."/>
            <person name="LaButti K."/>
            <person name="Kuo A."/>
            <person name="Mondo S."/>
            <person name="Riley R."/>
            <person name="Otillar R."/>
            <person name="Haridas S."/>
            <person name="Lipzen A."/>
            <person name="Grimwood J."/>
            <person name="Schmutz J."/>
            <person name="Clum A."/>
            <person name="Reid I.D."/>
            <person name="Moisan M.C."/>
            <person name="Butler G."/>
            <person name="Nguyen T.T.M."/>
            <person name="Dewar K."/>
            <person name="Conant G."/>
            <person name="Drula E."/>
            <person name="Henrissat B."/>
            <person name="Hansel C."/>
            <person name="Singer S."/>
            <person name="Hutchinson M.I."/>
            <person name="de Vries R.P."/>
            <person name="Natvig D.O."/>
            <person name="Powell A.J."/>
            <person name="Tsang A."/>
            <person name="Grigoriev I.V."/>
        </authorList>
    </citation>
    <scope>NUCLEOTIDE SEQUENCE [LARGE SCALE GENOMIC DNA]</scope>
    <source>
        <strain evidence="7 8">CBS 620.91</strain>
    </source>
</reference>
<evidence type="ECO:0008006" key="9">
    <source>
        <dbReference type="Google" id="ProtNLM"/>
    </source>
</evidence>
<feature type="compositionally biased region" description="Basic residues" evidence="3">
    <location>
        <begin position="382"/>
        <end position="396"/>
    </location>
</feature>
<proteinExistence type="inferred from homology"/>
<dbReference type="PANTHER" id="PTHR11709">
    <property type="entry name" value="MULTI-COPPER OXIDASE"/>
    <property type="match status" value="1"/>
</dbReference>
<dbReference type="InterPro" id="IPR011706">
    <property type="entry name" value="Cu-oxidase_C"/>
</dbReference>
<dbReference type="InterPro" id="IPR008972">
    <property type="entry name" value="Cupredoxin"/>
</dbReference>
<evidence type="ECO:0000313" key="7">
    <source>
        <dbReference type="EMBL" id="KAL1836974.1"/>
    </source>
</evidence>
<feature type="region of interest" description="Disordered" evidence="3">
    <location>
        <begin position="377"/>
        <end position="400"/>
    </location>
</feature>
<accession>A0ABR3V5C9</accession>
<dbReference type="CDD" id="cd13880">
    <property type="entry name" value="CuRO_2_MaLCC_like"/>
    <property type="match status" value="1"/>
</dbReference>
<evidence type="ECO:0000259" key="4">
    <source>
        <dbReference type="Pfam" id="PF00394"/>
    </source>
</evidence>
<feature type="domain" description="Plastocyanin-like" evidence="4">
    <location>
        <begin position="244"/>
        <end position="373"/>
    </location>
</feature>
<dbReference type="EMBL" id="JAZGSY010000343">
    <property type="protein sequence ID" value="KAL1836974.1"/>
    <property type="molecule type" value="Genomic_DNA"/>
</dbReference>
<dbReference type="Pfam" id="PF00394">
    <property type="entry name" value="Cu-oxidase"/>
    <property type="match status" value="1"/>
</dbReference>
<dbReference type="InterPro" id="IPR011707">
    <property type="entry name" value="Cu-oxidase-like_N"/>
</dbReference>
<feature type="domain" description="Plastocyanin-like" evidence="5">
    <location>
        <begin position="502"/>
        <end position="620"/>
    </location>
</feature>
<gene>
    <name evidence="7" type="ORF">VTJ49DRAFT_4424</name>
</gene>
<dbReference type="CDD" id="cd13854">
    <property type="entry name" value="CuRO_1_MaLCC_like"/>
    <property type="match status" value="1"/>
</dbReference>
<dbReference type="Pfam" id="PF07732">
    <property type="entry name" value="Cu-oxidase_3"/>
    <property type="match status" value="1"/>
</dbReference>
<comment type="caution">
    <text evidence="7">The sequence shown here is derived from an EMBL/GenBank/DDBJ whole genome shotgun (WGS) entry which is preliminary data.</text>
</comment>
<evidence type="ECO:0000256" key="2">
    <source>
        <dbReference type="ARBA" id="ARBA00023008"/>
    </source>
</evidence>
<dbReference type="CDD" id="cd13901">
    <property type="entry name" value="CuRO_3_MaLCC_like"/>
    <property type="match status" value="1"/>
</dbReference>